<dbReference type="InterPro" id="IPR002293">
    <property type="entry name" value="AA/rel_permease1"/>
</dbReference>
<reference evidence="8 9" key="1">
    <citation type="submission" date="2016-07" db="EMBL/GenBank/DDBJ databases">
        <title>Pervasive Adenine N6-methylation of Active Genes in Fungi.</title>
        <authorList>
            <consortium name="DOE Joint Genome Institute"/>
            <person name="Mondo S.J."/>
            <person name="Dannebaum R.O."/>
            <person name="Kuo R.C."/>
            <person name="Labutti K."/>
            <person name="Haridas S."/>
            <person name="Kuo A."/>
            <person name="Salamov A."/>
            <person name="Ahrendt S.R."/>
            <person name="Lipzen A."/>
            <person name="Sullivan W."/>
            <person name="Andreopoulos W.B."/>
            <person name="Clum A."/>
            <person name="Lindquist E."/>
            <person name="Daum C."/>
            <person name="Ramamoorthy G.K."/>
            <person name="Gryganskyi A."/>
            <person name="Culley D."/>
            <person name="Magnuson J.K."/>
            <person name="James T.Y."/>
            <person name="O'Malley M.A."/>
            <person name="Stajich J.E."/>
            <person name="Spatafora J.W."/>
            <person name="Visel A."/>
            <person name="Grigoriev I.V."/>
        </authorList>
    </citation>
    <scope>NUCLEOTIDE SEQUENCE [LARGE SCALE GENOMIC DNA]</scope>
    <source>
        <strain evidence="8 9">CBS 115471</strain>
    </source>
</reference>
<feature type="transmembrane region" description="Helical" evidence="7">
    <location>
        <begin position="379"/>
        <end position="401"/>
    </location>
</feature>
<dbReference type="Proteomes" id="UP000193144">
    <property type="component" value="Unassembled WGS sequence"/>
</dbReference>
<feature type="compositionally biased region" description="Basic and acidic residues" evidence="6">
    <location>
        <begin position="1"/>
        <end position="11"/>
    </location>
</feature>
<feature type="transmembrane region" description="Helical" evidence="7">
    <location>
        <begin position="283"/>
        <end position="302"/>
    </location>
</feature>
<dbReference type="PANTHER" id="PTHR45649:SF1">
    <property type="entry name" value="TRANSPORTER, PUTATIVE (EUROFUNG)-RELATED"/>
    <property type="match status" value="1"/>
</dbReference>
<evidence type="ECO:0000256" key="3">
    <source>
        <dbReference type="ARBA" id="ARBA00022692"/>
    </source>
</evidence>
<comment type="subcellular location">
    <subcellularLocation>
        <location evidence="1">Membrane</location>
        <topology evidence="1">Multi-pass membrane protein</topology>
    </subcellularLocation>
</comment>
<dbReference type="Gene3D" id="1.20.1740.10">
    <property type="entry name" value="Amino acid/polyamine transporter I"/>
    <property type="match status" value="1"/>
</dbReference>
<feature type="transmembrane region" description="Helical" evidence="7">
    <location>
        <begin position="333"/>
        <end position="358"/>
    </location>
</feature>
<keyword evidence="3 7" id="KW-0812">Transmembrane</keyword>
<dbReference type="EMBL" id="MCFA01000007">
    <property type="protein sequence ID" value="ORY18373.1"/>
    <property type="molecule type" value="Genomic_DNA"/>
</dbReference>
<dbReference type="Pfam" id="PF13520">
    <property type="entry name" value="AA_permease_2"/>
    <property type="match status" value="1"/>
</dbReference>
<evidence type="ECO:0000313" key="9">
    <source>
        <dbReference type="Proteomes" id="UP000193144"/>
    </source>
</evidence>
<feature type="transmembrane region" description="Helical" evidence="7">
    <location>
        <begin position="239"/>
        <end position="262"/>
    </location>
</feature>
<organism evidence="8 9">
    <name type="scientific">Clohesyomyces aquaticus</name>
    <dbReference type="NCBI Taxonomy" id="1231657"/>
    <lineage>
        <taxon>Eukaryota</taxon>
        <taxon>Fungi</taxon>
        <taxon>Dikarya</taxon>
        <taxon>Ascomycota</taxon>
        <taxon>Pezizomycotina</taxon>
        <taxon>Dothideomycetes</taxon>
        <taxon>Pleosporomycetidae</taxon>
        <taxon>Pleosporales</taxon>
        <taxon>Lindgomycetaceae</taxon>
        <taxon>Clohesyomyces</taxon>
    </lineage>
</organism>
<feature type="transmembrane region" description="Helical" evidence="7">
    <location>
        <begin position="503"/>
        <end position="522"/>
    </location>
</feature>
<keyword evidence="4 7" id="KW-1133">Transmembrane helix</keyword>
<proteinExistence type="predicted"/>
<feature type="transmembrane region" description="Helical" evidence="7">
    <location>
        <begin position="407"/>
        <end position="431"/>
    </location>
</feature>
<feature type="transmembrane region" description="Helical" evidence="7">
    <location>
        <begin position="200"/>
        <end position="219"/>
    </location>
</feature>
<dbReference type="AlphaFoldDB" id="A0A1Y2A7A0"/>
<dbReference type="PANTHER" id="PTHR45649">
    <property type="entry name" value="AMINO-ACID PERMEASE BAT1"/>
    <property type="match status" value="1"/>
</dbReference>
<feature type="transmembrane region" description="Helical" evidence="7">
    <location>
        <begin position="79"/>
        <end position="103"/>
    </location>
</feature>
<evidence type="ECO:0000256" key="2">
    <source>
        <dbReference type="ARBA" id="ARBA00022448"/>
    </source>
</evidence>
<sequence length="535" mass="58073">MSSKDEIELQETHSGPKTHVSSSDGDRAALARVGKQEVMKRNFALMSMLGFGCIVLNTWEGILMLFALGFQNGGPSGLLYGYIVTWIGTLCIFITLSELASMAPTAGGQYYWCAMLGPRKWRKCLSYVTGWLTVCGWQGGLTSAFLLTGNMLQALIALNQRTYVPHPWHALLIMYAIIALAALFNTLISNFLPAIEGAILILHVVGFFAIMIPVVYLAPEHNSASEVFQLFMNEGGWSTQGVSFCLGIISSVFIFLGADSVFHMAEEVKKSSINVPRATVGSIMVNGFLGFGMLLGILFSLGSDLEGVLNTPYGIPFLQIFMNSCRSTAAVDALASLLLALIFFSTIGLIATSSRMIWSFARDRGLPGWRLLSKVDSTTSIPVNAITTTCFISALLLLISLGSTTALSAVISFTINSFYGSYLISAAILLYRRIAGDIRDPATEEGGEEAAGIHRSDVLSWGPWKVKGLLGTAINAYACIWMVFVLFWSSWPTVTPVTAATMNYSVFITIFVAFASGIYYLVWARRTYAGAIPEV</sequence>
<evidence type="ECO:0000256" key="7">
    <source>
        <dbReference type="SAM" id="Phobius"/>
    </source>
</evidence>
<accession>A0A1Y2A7A0</accession>
<dbReference type="OrthoDB" id="3257095at2759"/>
<comment type="caution">
    <text evidence="8">The sequence shown here is derived from an EMBL/GenBank/DDBJ whole genome shotgun (WGS) entry which is preliminary data.</text>
</comment>
<dbReference type="GO" id="GO:0022857">
    <property type="term" value="F:transmembrane transporter activity"/>
    <property type="evidence" value="ECO:0007669"/>
    <property type="project" value="InterPro"/>
</dbReference>
<protein>
    <submittedName>
        <fullName evidence="8">Putative GABA permease</fullName>
    </submittedName>
</protein>
<evidence type="ECO:0000256" key="5">
    <source>
        <dbReference type="ARBA" id="ARBA00023136"/>
    </source>
</evidence>
<evidence type="ECO:0000256" key="6">
    <source>
        <dbReference type="SAM" id="MobiDB-lite"/>
    </source>
</evidence>
<feature type="transmembrane region" description="Helical" evidence="7">
    <location>
        <begin position="168"/>
        <end position="188"/>
    </location>
</feature>
<evidence type="ECO:0000256" key="4">
    <source>
        <dbReference type="ARBA" id="ARBA00022989"/>
    </source>
</evidence>
<keyword evidence="2" id="KW-0813">Transport</keyword>
<name>A0A1Y2A7A0_9PLEO</name>
<feature type="transmembrane region" description="Helical" evidence="7">
    <location>
        <begin position="43"/>
        <end position="67"/>
    </location>
</feature>
<evidence type="ECO:0000256" key="1">
    <source>
        <dbReference type="ARBA" id="ARBA00004141"/>
    </source>
</evidence>
<dbReference type="GO" id="GO:0016020">
    <property type="term" value="C:membrane"/>
    <property type="evidence" value="ECO:0007669"/>
    <property type="project" value="UniProtKB-SubCell"/>
</dbReference>
<feature type="transmembrane region" description="Helical" evidence="7">
    <location>
        <begin position="124"/>
        <end position="148"/>
    </location>
</feature>
<feature type="transmembrane region" description="Helical" evidence="7">
    <location>
        <begin position="469"/>
        <end position="491"/>
    </location>
</feature>
<feature type="region of interest" description="Disordered" evidence="6">
    <location>
        <begin position="1"/>
        <end position="27"/>
    </location>
</feature>
<keyword evidence="5 7" id="KW-0472">Membrane</keyword>
<feature type="compositionally biased region" description="Polar residues" evidence="6">
    <location>
        <begin position="12"/>
        <end position="23"/>
    </location>
</feature>
<evidence type="ECO:0000313" key="8">
    <source>
        <dbReference type="EMBL" id="ORY18373.1"/>
    </source>
</evidence>
<keyword evidence="9" id="KW-1185">Reference proteome</keyword>
<gene>
    <name evidence="8" type="ORF">BCR34DRAFT_596307</name>
</gene>